<dbReference type="Pfam" id="PF13410">
    <property type="entry name" value="GST_C_2"/>
    <property type="match status" value="1"/>
</dbReference>
<dbReference type="PANTHER" id="PTHR44051">
    <property type="entry name" value="GLUTATHIONE S-TRANSFERASE-RELATED"/>
    <property type="match status" value="1"/>
</dbReference>
<accession>A0A2R4LY75</accession>
<name>A0A2R4LY75_9RHOB</name>
<dbReference type="SFLD" id="SFLDS00019">
    <property type="entry name" value="Glutathione_Transferase_(cytos"/>
    <property type="match status" value="1"/>
</dbReference>
<proteinExistence type="predicted"/>
<dbReference type="EMBL" id="CP028472">
    <property type="protein sequence ID" value="AVW89880.1"/>
    <property type="molecule type" value="Genomic_DNA"/>
</dbReference>
<dbReference type="InterPro" id="IPR040079">
    <property type="entry name" value="Glutathione_S-Trfase"/>
</dbReference>
<dbReference type="AlphaFoldDB" id="A0A2R4LY75"/>
<dbReference type="InterPro" id="IPR036282">
    <property type="entry name" value="Glutathione-S-Trfase_C_sf"/>
</dbReference>
<protein>
    <submittedName>
        <fullName evidence="2">Glutathione S-transferase</fullName>
    </submittedName>
</protein>
<dbReference type="PROSITE" id="PS50404">
    <property type="entry name" value="GST_NTER"/>
    <property type="match status" value="1"/>
</dbReference>
<dbReference type="InterPro" id="IPR036249">
    <property type="entry name" value="Thioredoxin-like_sf"/>
</dbReference>
<keyword evidence="2" id="KW-0614">Plasmid</keyword>
<dbReference type="SFLD" id="SFLDG00358">
    <property type="entry name" value="Main_(cytGST)"/>
    <property type="match status" value="1"/>
</dbReference>
<geneLocation type="plasmid" evidence="3">
    <name>pcblh4a</name>
</geneLocation>
<dbReference type="RefSeq" id="WP_107717759.1">
    <property type="nucleotide sequence ID" value="NZ_CP028472.1"/>
</dbReference>
<evidence type="ECO:0000313" key="3">
    <source>
        <dbReference type="Proteomes" id="UP000241447"/>
    </source>
</evidence>
<keyword evidence="2" id="KW-0808">Transferase</keyword>
<feature type="domain" description="GST N-terminal" evidence="1">
    <location>
        <begin position="1"/>
        <end position="80"/>
    </location>
</feature>
<sequence>MKLFHSPGSCSLGIRILLEQIGCPYTVEVTDLKQGAQRSASYLALNPKGKVPALLLPNGDVLTEFPVIAYWLARRFPDAALLPKALEQEVRVMELTEHIVSGLHMRGSVFAMMPQKFTSDPTVQTELRQHGQGVVTDGFDRLTRQLGDGPYLFDGFTIADAAAYYLLSWHDRIGVELPAALQAYVDRLSQRPSIVASLA</sequence>
<dbReference type="Gene3D" id="1.20.1050.10">
    <property type="match status" value="1"/>
</dbReference>
<gene>
    <name evidence="2" type="ORF">DA792_01465</name>
</gene>
<dbReference type="Gene3D" id="3.40.30.10">
    <property type="entry name" value="Glutaredoxin"/>
    <property type="match status" value="1"/>
</dbReference>
<dbReference type="OrthoDB" id="7583243at2"/>
<reference evidence="2 3" key="1">
    <citation type="submission" date="2018-03" db="EMBL/GenBank/DDBJ databases">
        <title>The Complete Genome of Celeribacter baekdonensis strain LH4, a Thiosulfate-Oxidizing Alphaproteobacterium Isolated from Gulf of Mexico Continental Slope Sediments.</title>
        <authorList>
            <person name="Flood B.E."/>
            <person name="Bailey J.V."/>
            <person name="Leprich D."/>
        </authorList>
    </citation>
    <scope>NUCLEOTIDE SEQUENCE [LARGE SCALE GENOMIC DNA]</scope>
    <source>
        <strain evidence="2 3">LH4</strain>
        <plasmid evidence="3">Plasmid pcblh4a</plasmid>
    </source>
</reference>
<organism evidence="2 3">
    <name type="scientific">Celeribacter baekdonensis</name>
    <dbReference type="NCBI Taxonomy" id="875171"/>
    <lineage>
        <taxon>Bacteria</taxon>
        <taxon>Pseudomonadati</taxon>
        <taxon>Pseudomonadota</taxon>
        <taxon>Alphaproteobacteria</taxon>
        <taxon>Rhodobacterales</taxon>
        <taxon>Roseobacteraceae</taxon>
        <taxon>Celeribacter</taxon>
    </lineage>
</organism>
<evidence type="ECO:0000259" key="1">
    <source>
        <dbReference type="PROSITE" id="PS50404"/>
    </source>
</evidence>
<dbReference type="InterPro" id="IPR004045">
    <property type="entry name" value="Glutathione_S-Trfase_N"/>
</dbReference>
<dbReference type="Proteomes" id="UP000241447">
    <property type="component" value="Plasmid pCBLh4a"/>
</dbReference>
<dbReference type="Pfam" id="PF13409">
    <property type="entry name" value="GST_N_2"/>
    <property type="match status" value="1"/>
</dbReference>
<dbReference type="CDD" id="cd03057">
    <property type="entry name" value="GST_N_Beta"/>
    <property type="match status" value="1"/>
</dbReference>
<dbReference type="SUPFAM" id="SSF47616">
    <property type="entry name" value="GST C-terminal domain-like"/>
    <property type="match status" value="1"/>
</dbReference>
<dbReference type="KEGG" id="cbak:DA792_01465"/>
<dbReference type="GO" id="GO:0016740">
    <property type="term" value="F:transferase activity"/>
    <property type="evidence" value="ECO:0007669"/>
    <property type="project" value="UniProtKB-KW"/>
</dbReference>
<dbReference type="SUPFAM" id="SSF52833">
    <property type="entry name" value="Thioredoxin-like"/>
    <property type="match status" value="1"/>
</dbReference>
<evidence type="ECO:0000313" key="2">
    <source>
        <dbReference type="EMBL" id="AVW89880.1"/>
    </source>
</evidence>
<dbReference type="PANTHER" id="PTHR44051:SF8">
    <property type="entry name" value="GLUTATHIONE S-TRANSFERASE GSTA"/>
    <property type="match status" value="1"/>
</dbReference>